<dbReference type="RefSeq" id="WP_073091637.1">
    <property type="nucleotide sequence ID" value="NZ_FRBC01000025.1"/>
</dbReference>
<sequence>MVVREKQKGFIMLELLLFLALILLFSAQALPAMFKFYRQVAVEFEAEYLLTDIRRCQSLSRTIAEPAWGYGAKDLRRRYARLDLFPGGNRITAGGAYIIERHLYLPGIQVAKLDEQQDYIAGDDKIQVGFRADGSPQLTEGMITLLIFFGGYEQEGCRIMVSKGGRIRMERDNHEKK</sequence>
<dbReference type="AlphaFoldDB" id="A0A1M6WHU1"/>
<dbReference type="EMBL" id="FRBC01000025">
    <property type="protein sequence ID" value="SHK93320.1"/>
    <property type="molecule type" value="Genomic_DNA"/>
</dbReference>
<reference evidence="1 2" key="1">
    <citation type="submission" date="2016-11" db="EMBL/GenBank/DDBJ databases">
        <authorList>
            <person name="Jaros S."/>
            <person name="Januszkiewicz K."/>
            <person name="Wedrychowicz H."/>
        </authorList>
    </citation>
    <scope>NUCLEOTIDE SEQUENCE [LARGE SCALE GENOMIC DNA]</scope>
    <source>
        <strain evidence="1 2">HD4</strain>
    </source>
</reference>
<evidence type="ECO:0000313" key="2">
    <source>
        <dbReference type="Proteomes" id="UP000184263"/>
    </source>
</evidence>
<name>A0A1M6WHU1_SELRU</name>
<accession>A0A1M6WHU1</accession>
<proteinExistence type="predicted"/>
<dbReference type="Proteomes" id="UP000184263">
    <property type="component" value="Unassembled WGS sequence"/>
</dbReference>
<protein>
    <submittedName>
        <fullName evidence="1">Tfp pilus assembly protein FimT</fullName>
    </submittedName>
</protein>
<evidence type="ECO:0000313" key="1">
    <source>
        <dbReference type="EMBL" id="SHK93320.1"/>
    </source>
</evidence>
<gene>
    <name evidence="1" type="ORF">SAMN05216582_12525</name>
</gene>
<organism evidence="1 2">
    <name type="scientific">Selenomonas ruminantium</name>
    <dbReference type="NCBI Taxonomy" id="971"/>
    <lineage>
        <taxon>Bacteria</taxon>
        <taxon>Bacillati</taxon>
        <taxon>Bacillota</taxon>
        <taxon>Negativicutes</taxon>
        <taxon>Selenomonadales</taxon>
        <taxon>Selenomonadaceae</taxon>
        <taxon>Selenomonas</taxon>
    </lineage>
</organism>
<dbReference type="OrthoDB" id="1665528at2"/>